<dbReference type="EMBL" id="KN832991">
    <property type="protein sequence ID" value="KIM83414.1"/>
    <property type="molecule type" value="Genomic_DNA"/>
</dbReference>
<dbReference type="OrthoDB" id="2638860at2759"/>
<evidence type="ECO:0000313" key="3">
    <source>
        <dbReference type="Proteomes" id="UP000054166"/>
    </source>
</evidence>
<dbReference type="AlphaFoldDB" id="A0A0C3FVC4"/>
<gene>
    <name evidence="2" type="ORF">PILCRDRAFT_7333</name>
</gene>
<evidence type="ECO:0000259" key="1">
    <source>
        <dbReference type="Pfam" id="PF20151"/>
    </source>
</evidence>
<keyword evidence="3" id="KW-1185">Reference proteome</keyword>
<feature type="domain" description="DUF6533" evidence="1">
    <location>
        <begin position="30"/>
        <end position="54"/>
    </location>
</feature>
<protein>
    <recommendedName>
        <fullName evidence="1">DUF6533 domain-containing protein</fullName>
    </recommendedName>
</protein>
<evidence type="ECO:0000313" key="2">
    <source>
        <dbReference type="EMBL" id="KIM83414.1"/>
    </source>
</evidence>
<organism evidence="2 3">
    <name type="scientific">Piloderma croceum (strain F 1598)</name>
    <dbReference type="NCBI Taxonomy" id="765440"/>
    <lineage>
        <taxon>Eukaryota</taxon>
        <taxon>Fungi</taxon>
        <taxon>Dikarya</taxon>
        <taxon>Basidiomycota</taxon>
        <taxon>Agaricomycotina</taxon>
        <taxon>Agaricomycetes</taxon>
        <taxon>Agaricomycetidae</taxon>
        <taxon>Atheliales</taxon>
        <taxon>Atheliaceae</taxon>
        <taxon>Piloderma</taxon>
    </lineage>
</organism>
<sequence length="59" mass="6743">MSGPSTTNYLPLDSDAPSVFSITLMNDRIFVAFTMLLLYDHIITLDMEIEWIWTFVKGA</sequence>
<dbReference type="Pfam" id="PF20151">
    <property type="entry name" value="DUF6533"/>
    <property type="match status" value="1"/>
</dbReference>
<accession>A0A0C3FVC4</accession>
<dbReference type="InParanoid" id="A0A0C3FVC4"/>
<proteinExistence type="predicted"/>
<dbReference type="HOGENOM" id="CLU_207419_0_0_1"/>
<reference evidence="3" key="2">
    <citation type="submission" date="2015-01" db="EMBL/GenBank/DDBJ databases">
        <title>Evolutionary Origins and Diversification of the Mycorrhizal Mutualists.</title>
        <authorList>
            <consortium name="DOE Joint Genome Institute"/>
            <consortium name="Mycorrhizal Genomics Consortium"/>
            <person name="Kohler A."/>
            <person name="Kuo A."/>
            <person name="Nagy L.G."/>
            <person name="Floudas D."/>
            <person name="Copeland A."/>
            <person name="Barry K.W."/>
            <person name="Cichocki N."/>
            <person name="Veneault-Fourrey C."/>
            <person name="LaButti K."/>
            <person name="Lindquist E.A."/>
            <person name="Lipzen A."/>
            <person name="Lundell T."/>
            <person name="Morin E."/>
            <person name="Murat C."/>
            <person name="Riley R."/>
            <person name="Ohm R."/>
            <person name="Sun H."/>
            <person name="Tunlid A."/>
            <person name="Henrissat B."/>
            <person name="Grigoriev I.V."/>
            <person name="Hibbett D.S."/>
            <person name="Martin F."/>
        </authorList>
    </citation>
    <scope>NUCLEOTIDE SEQUENCE [LARGE SCALE GENOMIC DNA]</scope>
    <source>
        <strain evidence="3">F 1598</strain>
    </source>
</reference>
<dbReference type="Proteomes" id="UP000054166">
    <property type="component" value="Unassembled WGS sequence"/>
</dbReference>
<name>A0A0C3FVC4_PILCF</name>
<dbReference type="InterPro" id="IPR045340">
    <property type="entry name" value="DUF6533"/>
</dbReference>
<reference evidence="2 3" key="1">
    <citation type="submission" date="2014-04" db="EMBL/GenBank/DDBJ databases">
        <authorList>
            <consortium name="DOE Joint Genome Institute"/>
            <person name="Kuo A."/>
            <person name="Tarkka M."/>
            <person name="Buscot F."/>
            <person name="Kohler A."/>
            <person name="Nagy L.G."/>
            <person name="Floudas D."/>
            <person name="Copeland A."/>
            <person name="Barry K.W."/>
            <person name="Cichocki N."/>
            <person name="Veneault-Fourrey C."/>
            <person name="LaButti K."/>
            <person name="Lindquist E.A."/>
            <person name="Lipzen A."/>
            <person name="Lundell T."/>
            <person name="Morin E."/>
            <person name="Murat C."/>
            <person name="Sun H."/>
            <person name="Tunlid A."/>
            <person name="Henrissat B."/>
            <person name="Grigoriev I.V."/>
            <person name="Hibbett D.S."/>
            <person name="Martin F."/>
            <person name="Nordberg H.P."/>
            <person name="Cantor M.N."/>
            <person name="Hua S.X."/>
        </authorList>
    </citation>
    <scope>NUCLEOTIDE SEQUENCE [LARGE SCALE GENOMIC DNA]</scope>
    <source>
        <strain evidence="2 3">F 1598</strain>
    </source>
</reference>